<dbReference type="InterPro" id="IPR029063">
    <property type="entry name" value="SAM-dependent_MTases_sf"/>
</dbReference>
<dbReference type="Gene3D" id="3.40.50.150">
    <property type="entry name" value="Vaccinia Virus protein VP39"/>
    <property type="match status" value="1"/>
</dbReference>
<name>A0ABY7HSI0_9GAMM</name>
<evidence type="ECO:0000313" key="3">
    <source>
        <dbReference type="Proteomes" id="UP001164712"/>
    </source>
</evidence>
<keyword evidence="3" id="KW-1185">Reference proteome</keyword>
<gene>
    <name evidence="2" type="ORF">O1V66_05890</name>
</gene>
<proteinExistence type="predicted"/>
<keyword evidence="1" id="KW-0175">Coiled coil</keyword>
<dbReference type="Proteomes" id="UP001164712">
    <property type="component" value="Chromosome"/>
</dbReference>
<evidence type="ECO:0000313" key="2">
    <source>
        <dbReference type="EMBL" id="WAT02183.1"/>
    </source>
</evidence>
<evidence type="ECO:0000256" key="1">
    <source>
        <dbReference type="SAM" id="Coils"/>
    </source>
</evidence>
<dbReference type="EMBL" id="CP114058">
    <property type="protein sequence ID" value="WAT02183.1"/>
    <property type="molecule type" value="Genomic_DNA"/>
</dbReference>
<organism evidence="2 3">
    <name type="scientific">Rouxiella chamberiensis</name>
    <dbReference type="NCBI Taxonomy" id="1513468"/>
    <lineage>
        <taxon>Bacteria</taxon>
        <taxon>Pseudomonadati</taxon>
        <taxon>Pseudomonadota</taxon>
        <taxon>Gammaproteobacteria</taxon>
        <taxon>Enterobacterales</taxon>
        <taxon>Yersiniaceae</taxon>
        <taxon>Rouxiella</taxon>
    </lineage>
</organism>
<sequence>MKRRNAENLQVGTHTFHLDPTHDKPIPHQLLEFVAEYAGFHRTKIMRLQEPGHISLENEQFSLTDVLLSVSPDYSVVAQKVADEAILAQFDTPFATRYGVSLIEMANAYDDRIQHKEDAQLARVQTMQEEITELKTNLDRVESFSSSGVLEAKIRLEYENQQLALANKKLETEKAQLKAALELERDELEAALGFKNNQIKAALESENEQLKAALEQKTREYIDVSTAHHHVVYSRSWKMTKPYRFAGQQFRYVAQHGPVNRSKQIIKRILVALNHRLNRYPDIKAKLVKGVKKAGLEKIARRIYVKAQSTPHVVSTAEVLQHQDLVNQLHDPALLPVEVKEIFSKLK</sequence>
<protein>
    <submittedName>
        <fullName evidence="2">Uncharacterized protein</fullName>
    </submittedName>
</protein>
<feature type="coiled-coil region" evidence="1">
    <location>
        <begin position="124"/>
        <end position="220"/>
    </location>
</feature>
<reference evidence="2" key="1">
    <citation type="submission" date="2022-12" db="EMBL/GenBank/DDBJ databases">
        <title>Complete genome sequence of an Australian strain of Rouxiella badensis DAR84756 and resolution of the R. badensis DSM100043 and R. chamberiensis DSM28324 genomes.</title>
        <authorList>
            <person name="Paul S."/>
            <person name="Anderson P.J."/>
            <person name="Maynard G."/>
            <person name="Dyall-Smith M."/>
            <person name="Kudinha T."/>
        </authorList>
    </citation>
    <scope>NUCLEOTIDE SEQUENCE</scope>
    <source>
        <strain evidence="2">DSM 28324</strain>
    </source>
</reference>
<accession>A0ABY7HSI0</accession>
<dbReference type="RefSeq" id="WP_269128211.1">
    <property type="nucleotide sequence ID" value="NZ_CP114058.1"/>
</dbReference>